<gene>
    <name evidence="1" type="ORF">SLEP1_g35417</name>
</gene>
<keyword evidence="2" id="KW-1185">Reference proteome</keyword>
<evidence type="ECO:0000313" key="1">
    <source>
        <dbReference type="EMBL" id="GKV26057.1"/>
    </source>
</evidence>
<protein>
    <submittedName>
        <fullName evidence="1">Uncharacterized protein</fullName>
    </submittedName>
</protein>
<proteinExistence type="predicted"/>
<reference evidence="1 2" key="1">
    <citation type="journal article" date="2021" name="Commun. Biol.">
        <title>The genome of Shorea leprosula (Dipterocarpaceae) highlights the ecological relevance of drought in aseasonal tropical rainforests.</title>
        <authorList>
            <person name="Ng K.K.S."/>
            <person name="Kobayashi M.J."/>
            <person name="Fawcett J.A."/>
            <person name="Hatakeyama M."/>
            <person name="Paape T."/>
            <person name="Ng C.H."/>
            <person name="Ang C.C."/>
            <person name="Tnah L.H."/>
            <person name="Lee C.T."/>
            <person name="Nishiyama T."/>
            <person name="Sese J."/>
            <person name="O'Brien M.J."/>
            <person name="Copetti D."/>
            <person name="Mohd Noor M.I."/>
            <person name="Ong R.C."/>
            <person name="Putra M."/>
            <person name="Sireger I.Z."/>
            <person name="Indrioko S."/>
            <person name="Kosugi Y."/>
            <person name="Izuno A."/>
            <person name="Isagi Y."/>
            <person name="Lee S.L."/>
            <person name="Shimizu K.K."/>
        </authorList>
    </citation>
    <scope>NUCLEOTIDE SEQUENCE [LARGE SCALE GENOMIC DNA]</scope>
    <source>
        <strain evidence="1">214</strain>
    </source>
</reference>
<sequence length="46" mass="5252">MWAPAKSICADVVKLENAKAKVIVNNFFGRCADYACYIKLCYLFFL</sequence>
<name>A0AAV5KN57_9ROSI</name>
<accession>A0AAV5KN57</accession>
<comment type="caution">
    <text evidence="1">The sequence shown here is derived from an EMBL/GenBank/DDBJ whole genome shotgun (WGS) entry which is preliminary data.</text>
</comment>
<organism evidence="1 2">
    <name type="scientific">Rubroshorea leprosula</name>
    <dbReference type="NCBI Taxonomy" id="152421"/>
    <lineage>
        <taxon>Eukaryota</taxon>
        <taxon>Viridiplantae</taxon>
        <taxon>Streptophyta</taxon>
        <taxon>Embryophyta</taxon>
        <taxon>Tracheophyta</taxon>
        <taxon>Spermatophyta</taxon>
        <taxon>Magnoliopsida</taxon>
        <taxon>eudicotyledons</taxon>
        <taxon>Gunneridae</taxon>
        <taxon>Pentapetalae</taxon>
        <taxon>rosids</taxon>
        <taxon>malvids</taxon>
        <taxon>Malvales</taxon>
        <taxon>Dipterocarpaceae</taxon>
        <taxon>Rubroshorea</taxon>
    </lineage>
</organism>
<dbReference type="AlphaFoldDB" id="A0AAV5KN57"/>
<evidence type="ECO:0000313" key="2">
    <source>
        <dbReference type="Proteomes" id="UP001054252"/>
    </source>
</evidence>
<dbReference type="EMBL" id="BPVZ01000071">
    <property type="protein sequence ID" value="GKV26057.1"/>
    <property type="molecule type" value="Genomic_DNA"/>
</dbReference>
<dbReference type="Proteomes" id="UP001054252">
    <property type="component" value="Unassembled WGS sequence"/>
</dbReference>